<name>A0ABV5V6K7_9MICO</name>
<dbReference type="EMBL" id="JBHMAX010000036">
    <property type="protein sequence ID" value="MFB9733464.1"/>
    <property type="molecule type" value="Genomic_DNA"/>
</dbReference>
<gene>
    <name evidence="1" type="ORF">ACFFN0_15555</name>
</gene>
<keyword evidence="2" id="KW-1185">Reference proteome</keyword>
<dbReference type="RefSeq" id="WP_141339275.1">
    <property type="nucleotide sequence ID" value="NZ_JBHMAX010000036.1"/>
</dbReference>
<organism evidence="1 2">
    <name type="scientific">Ornithinimicrobium kibberense</name>
    <dbReference type="NCBI Taxonomy" id="282060"/>
    <lineage>
        <taxon>Bacteria</taxon>
        <taxon>Bacillati</taxon>
        <taxon>Actinomycetota</taxon>
        <taxon>Actinomycetes</taxon>
        <taxon>Micrococcales</taxon>
        <taxon>Ornithinimicrobiaceae</taxon>
        <taxon>Ornithinimicrobium</taxon>
    </lineage>
</organism>
<accession>A0ABV5V6K7</accession>
<protein>
    <submittedName>
        <fullName evidence="1">Uncharacterized protein</fullName>
    </submittedName>
</protein>
<reference evidence="1 2" key="1">
    <citation type="submission" date="2024-09" db="EMBL/GenBank/DDBJ databases">
        <authorList>
            <person name="Sun Q."/>
            <person name="Mori K."/>
        </authorList>
    </citation>
    <scope>NUCLEOTIDE SEQUENCE [LARGE SCALE GENOMIC DNA]</scope>
    <source>
        <strain evidence="1 2">JCM 12763</strain>
    </source>
</reference>
<dbReference type="Proteomes" id="UP001589613">
    <property type="component" value="Unassembled WGS sequence"/>
</dbReference>
<evidence type="ECO:0000313" key="1">
    <source>
        <dbReference type="EMBL" id="MFB9733464.1"/>
    </source>
</evidence>
<comment type="caution">
    <text evidence="1">The sequence shown here is derived from an EMBL/GenBank/DDBJ whole genome shotgun (WGS) entry which is preliminary data.</text>
</comment>
<proteinExistence type="predicted"/>
<sequence length="116" mass="12621">MTMHEHQVLSPVGVLLRAHRLLAQADAEATLTDSRTRGMDEVDLAFALSCLRGQVLDLVPAPVRHLLSHVPGPAGLDPVDLAAAAEQVLRTVPLEQMPPGTGTLLCRLTETLRRFW</sequence>
<evidence type="ECO:0000313" key="2">
    <source>
        <dbReference type="Proteomes" id="UP001589613"/>
    </source>
</evidence>